<dbReference type="EMBL" id="CP032698">
    <property type="protein sequence ID" value="AYG78411.1"/>
    <property type="molecule type" value="Genomic_DNA"/>
</dbReference>
<protein>
    <submittedName>
        <fullName evidence="2">Protein-L-isoaspartate O-methyltransferase</fullName>
        <ecNumber evidence="2">2.1.1.77</ecNumber>
    </submittedName>
</protein>
<dbReference type="SUPFAM" id="SSF53335">
    <property type="entry name" value="S-adenosyl-L-methionine-dependent methyltransferases"/>
    <property type="match status" value="1"/>
</dbReference>
<evidence type="ECO:0000256" key="1">
    <source>
        <dbReference type="SAM" id="MobiDB-lite"/>
    </source>
</evidence>
<dbReference type="EC" id="2.1.1.77" evidence="2"/>
<dbReference type="KEGG" id="shun:DWB77_00518"/>
<dbReference type="GO" id="GO:0032259">
    <property type="term" value="P:methylation"/>
    <property type="evidence" value="ECO:0007669"/>
    <property type="project" value="UniProtKB-KW"/>
</dbReference>
<name>A0A387H745_9ACTN</name>
<dbReference type="Pfam" id="PF01135">
    <property type="entry name" value="PCMT"/>
    <property type="match status" value="1"/>
</dbReference>
<keyword evidence="3" id="KW-1185">Reference proteome</keyword>
<accession>A0A387H745</accession>
<dbReference type="Proteomes" id="UP000271554">
    <property type="component" value="Chromosome"/>
</dbReference>
<keyword evidence="2" id="KW-0489">Methyltransferase</keyword>
<evidence type="ECO:0000313" key="2">
    <source>
        <dbReference type="EMBL" id="AYG78411.1"/>
    </source>
</evidence>
<dbReference type="InterPro" id="IPR029063">
    <property type="entry name" value="SAM-dependent_MTases_sf"/>
</dbReference>
<sequence length="142" mass="14365">MAVRHGPADEVPGFEPGAAAGEAGEEPCPTGSKRGQPPPLLPTSPPAEELADRARQSLATLGLYPTVVAGDGEAGYPARGPYTRIISTAAVRQVPQAWLDQAAPDAVLVTPLYGPFGHDALLRLVADGHGGGEAALSPASPS</sequence>
<feature type="region of interest" description="Disordered" evidence="1">
    <location>
        <begin position="1"/>
        <end position="47"/>
    </location>
</feature>
<feature type="compositionally biased region" description="Pro residues" evidence="1">
    <location>
        <begin position="36"/>
        <end position="45"/>
    </location>
</feature>
<reference evidence="2 3" key="1">
    <citation type="submission" date="2018-10" db="EMBL/GenBank/DDBJ databases">
        <title>Relationship between Morphology and Antimicrobial Activity in Streptomyces.</title>
        <authorList>
            <person name="Kang H.J."/>
            <person name="Kim S.B."/>
        </authorList>
    </citation>
    <scope>NUCLEOTIDE SEQUENCE [LARGE SCALE GENOMIC DNA]</scope>
    <source>
        <strain evidence="2 3">BH38</strain>
    </source>
</reference>
<proteinExistence type="predicted"/>
<feature type="compositionally biased region" description="Low complexity" evidence="1">
    <location>
        <begin position="13"/>
        <end position="29"/>
    </location>
</feature>
<organism evidence="2 3">
    <name type="scientific">Streptomyces hundungensis</name>
    <dbReference type="NCBI Taxonomy" id="1077946"/>
    <lineage>
        <taxon>Bacteria</taxon>
        <taxon>Bacillati</taxon>
        <taxon>Actinomycetota</taxon>
        <taxon>Actinomycetes</taxon>
        <taxon>Kitasatosporales</taxon>
        <taxon>Streptomycetaceae</taxon>
        <taxon>Streptomyces</taxon>
    </lineage>
</organism>
<dbReference type="Gene3D" id="3.40.50.150">
    <property type="entry name" value="Vaccinia Virus protein VP39"/>
    <property type="match status" value="1"/>
</dbReference>
<dbReference type="AlphaFoldDB" id="A0A387H745"/>
<evidence type="ECO:0000313" key="3">
    <source>
        <dbReference type="Proteomes" id="UP000271554"/>
    </source>
</evidence>
<dbReference type="GO" id="GO:0004719">
    <property type="term" value="F:protein-L-isoaspartate (D-aspartate) O-methyltransferase activity"/>
    <property type="evidence" value="ECO:0007669"/>
    <property type="project" value="UniProtKB-EC"/>
</dbReference>
<keyword evidence="2" id="KW-0808">Transferase</keyword>
<gene>
    <name evidence="2" type="primary">pcm_4</name>
    <name evidence="2" type="ORF">DWB77_00518</name>
</gene>